<proteinExistence type="predicted"/>
<feature type="region of interest" description="Disordered" evidence="1">
    <location>
        <begin position="101"/>
        <end position="131"/>
    </location>
</feature>
<organism evidence="2 3">
    <name type="scientific">Dipteronia dyeriana</name>
    <dbReference type="NCBI Taxonomy" id="168575"/>
    <lineage>
        <taxon>Eukaryota</taxon>
        <taxon>Viridiplantae</taxon>
        <taxon>Streptophyta</taxon>
        <taxon>Embryophyta</taxon>
        <taxon>Tracheophyta</taxon>
        <taxon>Spermatophyta</taxon>
        <taxon>Magnoliopsida</taxon>
        <taxon>eudicotyledons</taxon>
        <taxon>Gunneridae</taxon>
        <taxon>Pentapetalae</taxon>
        <taxon>rosids</taxon>
        <taxon>malvids</taxon>
        <taxon>Sapindales</taxon>
        <taxon>Sapindaceae</taxon>
        <taxon>Hippocastanoideae</taxon>
        <taxon>Acereae</taxon>
        <taxon>Dipteronia</taxon>
    </lineage>
</organism>
<name>A0AAD9XMP8_9ROSI</name>
<dbReference type="Proteomes" id="UP001280121">
    <property type="component" value="Unassembled WGS sequence"/>
</dbReference>
<dbReference type="AlphaFoldDB" id="A0AAD9XMP8"/>
<reference evidence="2" key="1">
    <citation type="journal article" date="2023" name="Plant J.">
        <title>Genome sequences and population genomics provide insights into the demographic history, inbreeding, and mutation load of two 'living fossil' tree species of Dipteronia.</title>
        <authorList>
            <person name="Feng Y."/>
            <person name="Comes H.P."/>
            <person name="Chen J."/>
            <person name="Zhu S."/>
            <person name="Lu R."/>
            <person name="Zhang X."/>
            <person name="Li P."/>
            <person name="Qiu J."/>
            <person name="Olsen K.M."/>
            <person name="Qiu Y."/>
        </authorList>
    </citation>
    <scope>NUCLEOTIDE SEQUENCE</scope>
    <source>
        <strain evidence="2">KIB01</strain>
    </source>
</reference>
<gene>
    <name evidence="2" type="ORF">Ddye_000756</name>
</gene>
<evidence type="ECO:0000313" key="3">
    <source>
        <dbReference type="Proteomes" id="UP001280121"/>
    </source>
</evidence>
<keyword evidence="3" id="KW-1185">Reference proteome</keyword>
<evidence type="ECO:0000313" key="2">
    <source>
        <dbReference type="EMBL" id="KAK2662182.1"/>
    </source>
</evidence>
<protein>
    <submittedName>
        <fullName evidence="2">Uncharacterized protein</fullName>
    </submittedName>
</protein>
<dbReference type="EMBL" id="JANJYI010000001">
    <property type="protein sequence ID" value="KAK2662182.1"/>
    <property type="molecule type" value="Genomic_DNA"/>
</dbReference>
<evidence type="ECO:0000256" key="1">
    <source>
        <dbReference type="SAM" id="MobiDB-lite"/>
    </source>
</evidence>
<accession>A0AAD9XMP8</accession>
<comment type="caution">
    <text evidence="2">The sequence shown here is derived from an EMBL/GenBank/DDBJ whole genome shotgun (WGS) entry which is preliminary data.</text>
</comment>
<sequence>MLKKKISLESMKPSSCGICAGVNVPSEESRFLHPILSPMLKDDERGSKELAFYTSFSSNTRIPDHIHRFFPVFYGTQLLEASDGSGLCPHLVSDHLNPSTEILTSSDEHSTEACSPDSDKKCISTEKGTTE</sequence>
<feature type="compositionally biased region" description="Basic and acidic residues" evidence="1">
    <location>
        <begin position="106"/>
        <end position="131"/>
    </location>
</feature>